<organism evidence="5 6">
    <name type="scientific">Prunus persica</name>
    <name type="common">Peach</name>
    <name type="synonym">Amygdalus persica</name>
    <dbReference type="NCBI Taxonomy" id="3760"/>
    <lineage>
        <taxon>Eukaryota</taxon>
        <taxon>Viridiplantae</taxon>
        <taxon>Streptophyta</taxon>
        <taxon>Embryophyta</taxon>
        <taxon>Tracheophyta</taxon>
        <taxon>Spermatophyta</taxon>
        <taxon>Magnoliopsida</taxon>
        <taxon>eudicotyledons</taxon>
        <taxon>Gunneridae</taxon>
        <taxon>Pentapetalae</taxon>
        <taxon>rosids</taxon>
        <taxon>fabids</taxon>
        <taxon>Rosales</taxon>
        <taxon>Rosaceae</taxon>
        <taxon>Amygdaloideae</taxon>
        <taxon>Amygdaleae</taxon>
        <taxon>Prunus</taxon>
    </lineage>
</organism>
<feature type="transmembrane region" description="Helical" evidence="4">
    <location>
        <begin position="359"/>
        <end position="376"/>
    </location>
</feature>
<dbReference type="PANTHER" id="PTHR31642">
    <property type="entry name" value="TRICHOTHECENE 3-O-ACETYLTRANSFERASE"/>
    <property type="match status" value="1"/>
</dbReference>
<dbReference type="Gramene" id="ONI03863">
    <property type="protein sequence ID" value="ONI03863"/>
    <property type="gene ID" value="PRUPE_6G286700"/>
</dbReference>
<dbReference type="PANTHER" id="PTHR31642:SF11">
    <property type="entry name" value="SHIKIMATE O-HYDROXYCINNAMOYLTRANSFERASE"/>
    <property type="match status" value="1"/>
</dbReference>
<dbReference type="eggNOG" id="ENOG502QTJX">
    <property type="taxonomic scope" value="Eukaryota"/>
</dbReference>
<dbReference type="EMBL" id="CM007656">
    <property type="protein sequence ID" value="ONI03863.1"/>
    <property type="molecule type" value="Genomic_DNA"/>
</dbReference>
<dbReference type="GO" id="GO:0016747">
    <property type="term" value="F:acyltransferase activity, transferring groups other than amino-acyl groups"/>
    <property type="evidence" value="ECO:0000318"/>
    <property type="project" value="GO_Central"/>
</dbReference>
<keyword evidence="6" id="KW-1185">Reference proteome</keyword>
<evidence type="ECO:0000256" key="3">
    <source>
        <dbReference type="ARBA" id="ARBA00023315"/>
    </source>
</evidence>
<dbReference type="Proteomes" id="UP000006882">
    <property type="component" value="Chromosome G6"/>
</dbReference>
<keyword evidence="4" id="KW-1133">Transmembrane helix</keyword>
<evidence type="ECO:0000313" key="5">
    <source>
        <dbReference type="EMBL" id="ONI03863.1"/>
    </source>
</evidence>
<proteinExistence type="inferred from homology"/>
<sequence length="377" mass="42087">MAEKVIVVSIRESAVVRPAEESTTPQGSLWFSNSDLAFNNYHASAVYFYRPSASSDLNFFNSGLLNQALSKALLNHHNGRLEIDCNSQGVLFAVEESNCALDDFGDFAPTSDFRTLIPAVDYSGGISSYPILVLQTLLRARNPPQPTFPRIEYQPSPQMKLPCHHLKNINTIASIFRFTREQLNILKANSFEMLAGHIWRCACKARKLADDQDTKVLIPINGRSKLQLPLPPGFFGNVAFRAAPIAAAGDLIDDDYLKSALDYLELHRPCASPLVMGPLSIRCPNLRINSWIRLPIYDADFGCGRPIFMGPAALFDGMCLFLPIASNDGNLSFMISLPSEHMKSFSNFLYDNQGHNFKIAPQIITLFYYMMLFIYLA</sequence>
<accession>A0A251NX34</accession>
<dbReference type="InterPro" id="IPR050317">
    <property type="entry name" value="Plant_Fungal_Acyltransferase"/>
</dbReference>
<dbReference type="STRING" id="3760.A0A251NX34"/>
<comment type="similarity">
    <text evidence="1">Belongs to the plant acyltransferase family.</text>
</comment>
<keyword evidence="4" id="KW-0472">Membrane</keyword>
<evidence type="ECO:0000256" key="1">
    <source>
        <dbReference type="ARBA" id="ARBA00009861"/>
    </source>
</evidence>
<protein>
    <submittedName>
        <fullName evidence="5">Uncharacterized protein</fullName>
    </submittedName>
</protein>
<keyword evidence="2" id="KW-0808">Transferase</keyword>
<gene>
    <name evidence="5" type="ORF">PRUPE_6G286700</name>
</gene>
<evidence type="ECO:0000256" key="4">
    <source>
        <dbReference type="SAM" id="Phobius"/>
    </source>
</evidence>
<dbReference type="AlphaFoldDB" id="A0A251NX34"/>
<dbReference type="Pfam" id="PF02458">
    <property type="entry name" value="Transferase"/>
    <property type="match status" value="2"/>
</dbReference>
<evidence type="ECO:0000256" key="2">
    <source>
        <dbReference type="ARBA" id="ARBA00022679"/>
    </source>
</evidence>
<dbReference type="InterPro" id="IPR023213">
    <property type="entry name" value="CAT-like_dom_sf"/>
</dbReference>
<name>A0A251NX34_PRUPE</name>
<reference evidence="5 6" key="1">
    <citation type="journal article" date="2013" name="Nat. Genet.">
        <title>The high-quality draft genome of peach (Prunus persica) identifies unique patterns of genetic diversity, domestication and genome evolution.</title>
        <authorList>
            <consortium name="International Peach Genome Initiative"/>
            <person name="Verde I."/>
            <person name="Abbott A.G."/>
            <person name="Scalabrin S."/>
            <person name="Jung S."/>
            <person name="Shu S."/>
            <person name="Marroni F."/>
            <person name="Zhebentyayeva T."/>
            <person name="Dettori M.T."/>
            <person name="Grimwood J."/>
            <person name="Cattonaro F."/>
            <person name="Zuccolo A."/>
            <person name="Rossini L."/>
            <person name="Jenkins J."/>
            <person name="Vendramin E."/>
            <person name="Meisel L.A."/>
            <person name="Decroocq V."/>
            <person name="Sosinski B."/>
            <person name="Prochnik S."/>
            <person name="Mitros T."/>
            <person name="Policriti A."/>
            <person name="Cipriani G."/>
            <person name="Dondini L."/>
            <person name="Ficklin S."/>
            <person name="Goodstein D.M."/>
            <person name="Xuan P."/>
            <person name="Del Fabbro C."/>
            <person name="Aramini V."/>
            <person name="Copetti D."/>
            <person name="Gonzalez S."/>
            <person name="Horner D.S."/>
            <person name="Falchi R."/>
            <person name="Lucas S."/>
            <person name="Mica E."/>
            <person name="Maldonado J."/>
            <person name="Lazzari B."/>
            <person name="Bielenberg D."/>
            <person name="Pirona R."/>
            <person name="Miculan M."/>
            <person name="Barakat A."/>
            <person name="Testolin R."/>
            <person name="Stella A."/>
            <person name="Tartarini S."/>
            <person name="Tonutti P."/>
            <person name="Arus P."/>
            <person name="Orellana A."/>
            <person name="Wells C."/>
            <person name="Main D."/>
            <person name="Vizzotto G."/>
            <person name="Silva H."/>
            <person name="Salamini F."/>
            <person name="Schmutz J."/>
            <person name="Morgante M."/>
            <person name="Rokhsar D.S."/>
        </authorList>
    </citation>
    <scope>NUCLEOTIDE SEQUENCE [LARGE SCALE GENOMIC DNA]</scope>
    <source>
        <strain evidence="6">cv. Nemared</strain>
    </source>
</reference>
<keyword evidence="3" id="KW-0012">Acyltransferase</keyword>
<keyword evidence="4" id="KW-0812">Transmembrane</keyword>
<evidence type="ECO:0000313" key="6">
    <source>
        <dbReference type="Proteomes" id="UP000006882"/>
    </source>
</evidence>
<dbReference type="Gene3D" id="3.30.559.10">
    <property type="entry name" value="Chloramphenicol acetyltransferase-like domain"/>
    <property type="match status" value="2"/>
</dbReference>